<feature type="compositionally biased region" description="Polar residues" evidence="2">
    <location>
        <begin position="31"/>
        <end position="44"/>
    </location>
</feature>
<dbReference type="InterPro" id="IPR050987">
    <property type="entry name" value="AtrR-like"/>
</dbReference>
<dbReference type="GO" id="GO:0006351">
    <property type="term" value="P:DNA-templated transcription"/>
    <property type="evidence" value="ECO:0007669"/>
    <property type="project" value="InterPro"/>
</dbReference>
<dbReference type="GeneID" id="34594836"/>
<dbReference type="GO" id="GO:0008270">
    <property type="term" value="F:zinc ion binding"/>
    <property type="evidence" value="ECO:0007669"/>
    <property type="project" value="InterPro"/>
</dbReference>
<evidence type="ECO:0000256" key="3">
    <source>
        <dbReference type="SAM" id="Phobius"/>
    </source>
</evidence>
<feature type="transmembrane region" description="Helical" evidence="3">
    <location>
        <begin position="522"/>
        <end position="543"/>
    </location>
</feature>
<evidence type="ECO:0000256" key="2">
    <source>
        <dbReference type="SAM" id="MobiDB-lite"/>
    </source>
</evidence>
<proteinExistence type="predicted"/>
<dbReference type="CDD" id="cd12148">
    <property type="entry name" value="fungal_TF_MHR"/>
    <property type="match status" value="1"/>
</dbReference>
<gene>
    <name evidence="5" type="ORF">AYO20_11455</name>
</gene>
<dbReference type="SMART" id="SM00906">
    <property type="entry name" value="Fungal_trans"/>
    <property type="match status" value="1"/>
</dbReference>
<evidence type="ECO:0000259" key="4">
    <source>
        <dbReference type="SMART" id="SM00906"/>
    </source>
</evidence>
<feature type="region of interest" description="Disordered" evidence="2">
    <location>
        <begin position="31"/>
        <end position="76"/>
    </location>
</feature>
<evidence type="ECO:0000256" key="1">
    <source>
        <dbReference type="ARBA" id="ARBA00023242"/>
    </source>
</evidence>
<keyword evidence="3" id="KW-1133">Transmembrane helix</keyword>
<dbReference type="PANTHER" id="PTHR46910:SF5">
    <property type="entry name" value="ZN(II)2CYS6 TRANSCRIPTION FACTOR (EUROFUNG)"/>
    <property type="match status" value="1"/>
</dbReference>
<keyword evidence="1" id="KW-0539">Nucleus</keyword>
<keyword evidence="6" id="KW-1185">Reference proteome</keyword>
<reference evidence="5 6" key="1">
    <citation type="submission" date="2016-03" db="EMBL/GenBank/DDBJ databases">
        <title>The draft genome sequence of Fonsecaea nubica causative agent of cutaneous subcutaneous infection in human host.</title>
        <authorList>
            <person name="Costa F."/>
            <person name="Sybren D.H."/>
            <person name="Raittz R.T."/>
            <person name="Weiss V.A."/>
            <person name="Leao A.C."/>
            <person name="Gomes R."/>
            <person name="De Souza E.M."/>
            <person name="Pedrosa F.O."/>
            <person name="Steffens M.B."/>
            <person name="Bombassaro A."/>
            <person name="Tadra-Sfeir M.Z."/>
            <person name="Moreno L.F."/>
            <person name="Najafzadeh M.J."/>
            <person name="Felipe M.S."/>
            <person name="Teixeira M."/>
            <person name="Sun J."/>
            <person name="Xi L."/>
            <person name="Castro M.A."/>
            <person name="Vicente V.A."/>
        </authorList>
    </citation>
    <scope>NUCLEOTIDE SEQUENCE [LARGE SCALE GENOMIC DNA]</scope>
    <source>
        <strain evidence="5 6">CBS 269.64</strain>
    </source>
</reference>
<evidence type="ECO:0000313" key="6">
    <source>
        <dbReference type="Proteomes" id="UP000185904"/>
    </source>
</evidence>
<feature type="region of interest" description="Disordered" evidence="2">
    <location>
        <begin position="137"/>
        <end position="170"/>
    </location>
</feature>
<dbReference type="AlphaFoldDB" id="A0A178BTJ9"/>
<evidence type="ECO:0000313" key="5">
    <source>
        <dbReference type="EMBL" id="OAL20928.1"/>
    </source>
</evidence>
<dbReference type="GO" id="GO:0003677">
    <property type="term" value="F:DNA binding"/>
    <property type="evidence" value="ECO:0007669"/>
    <property type="project" value="InterPro"/>
</dbReference>
<dbReference type="InterPro" id="IPR007219">
    <property type="entry name" value="XnlR_reg_dom"/>
</dbReference>
<dbReference type="Proteomes" id="UP000185904">
    <property type="component" value="Unassembled WGS sequence"/>
</dbReference>
<dbReference type="GO" id="GO:0003700">
    <property type="term" value="F:DNA-binding transcription factor activity"/>
    <property type="evidence" value="ECO:0007669"/>
    <property type="project" value="InterPro"/>
</dbReference>
<protein>
    <recommendedName>
        <fullName evidence="4">Xylanolytic transcriptional activator regulatory domain-containing protein</fullName>
    </recommendedName>
</protein>
<keyword evidence="3" id="KW-0472">Membrane</keyword>
<keyword evidence="3" id="KW-0812">Transmembrane</keyword>
<organism evidence="5 6">
    <name type="scientific">Fonsecaea nubica</name>
    <dbReference type="NCBI Taxonomy" id="856822"/>
    <lineage>
        <taxon>Eukaryota</taxon>
        <taxon>Fungi</taxon>
        <taxon>Dikarya</taxon>
        <taxon>Ascomycota</taxon>
        <taxon>Pezizomycotina</taxon>
        <taxon>Eurotiomycetes</taxon>
        <taxon>Chaetothyriomycetidae</taxon>
        <taxon>Chaetothyriales</taxon>
        <taxon>Herpotrichiellaceae</taxon>
        <taxon>Fonsecaea</taxon>
    </lineage>
</organism>
<feature type="domain" description="Xylanolytic transcriptional activator regulatory" evidence="4">
    <location>
        <begin position="319"/>
        <end position="386"/>
    </location>
</feature>
<dbReference type="RefSeq" id="XP_022494320.1">
    <property type="nucleotide sequence ID" value="XM_022649704.1"/>
</dbReference>
<sequence length="688" mass="76217">MPSADRIPSIAERLDRLDHAVSSIATQNLHSPLSNEGVDLQSQALRPPLPVQHTPQDSASSVHHPFPGAPGVDAGADVLTEEDDSRYIEPDGLSSLAAHSTFAVDFLTKVANWDERGDLSGSTRGLLSALNEAVGAVRQPHTGSHSRGSPNERSRPAASRKTTSSQHKSMPPLEVSVAIIQQARAVNSLYFGFFRKLSPLASLSDLCLSIYFEPVYDRADYIIVNCILYNLLEEARTFSPAQGESLQAYQEYRGWFAANLEKALNNLPLLMPRTHRMVLALAISVSQYLVPDLWQNASTDSQDDAQSMYAMGNSKTALSQTLVASAYQAACVLGYHKIGSDVPDHTGLLFWVIYFLEKALSLRLGRASTIPDDDITVPYPGGADTSCPIMLYCQLQVKLARLAGRVYLELFSARSLELDADTQRSRVQTLAHDVTMIQQAYALNAPKLRSLASAQDRLPLYEFTTASDAVIFFSLLTLVHRASPLPKGLRQPFNDECLRCARAALSRHNQSDMSTPPLLDFYMNWTLLFFPFIPFFVLFCHVINTGEREDFTLLGTFVTSIGGASQHPALEGLHRLFQAFYVAAQNYLERKNEPTVQRAEDKELEAQLDSYLGTLGLRPLADLTDDHSWYYPNDGDLLAQNQGFSTEDLYMSGQDADPSLQSLSFQPPNLEWFGMNQPIFSTMRPNPQ</sequence>
<dbReference type="PANTHER" id="PTHR46910">
    <property type="entry name" value="TRANSCRIPTION FACTOR PDR1"/>
    <property type="match status" value="1"/>
</dbReference>
<dbReference type="EMBL" id="LVCJ01000156">
    <property type="protein sequence ID" value="OAL20928.1"/>
    <property type="molecule type" value="Genomic_DNA"/>
</dbReference>
<name>A0A178BTJ9_9EURO</name>
<comment type="caution">
    <text evidence="5">The sequence shown here is derived from an EMBL/GenBank/DDBJ whole genome shotgun (WGS) entry which is preliminary data.</text>
</comment>
<accession>A0A178BTJ9</accession>
<dbReference type="OrthoDB" id="103819at2759"/>